<organism evidence="7 8">
    <name type="scientific">Kluyvera cryocrescens</name>
    <name type="common">Kluyvera citrophila</name>
    <dbReference type="NCBI Taxonomy" id="580"/>
    <lineage>
        <taxon>Bacteria</taxon>
        <taxon>Pseudomonadati</taxon>
        <taxon>Pseudomonadota</taxon>
        <taxon>Gammaproteobacteria</taxon>
        <taxon>Enterobacterales</taxon>
        <taxon>Enterobacteriaceae</taxon>
        <taxon>Kluyvera</taxon>
    </lineage>
</organism>
<evidence type="ECO:0000256" key="4">
    <source>
        <dbReference type="ARBA" id="ARBA00023136"/>
    </source>
</evidence>
<evidence type="ECO:0000313" key="8">
    <source>
        <dbReference type="Proteomes" id="UP000401081"/>
    </source>
</evidence>
<evidence type="ECO:0000256" key="3">
    <source>
        <dbReference type="ARBA" id="ARBA00022989"/>
    </source>
</evidence>
<dbReference type="AlphaFoldDB" id="A0A485B909"/>
<feature type="transmembrane region" description="Helical" evidence="5">
    <location>
        <begin position="6"/>
        <end position="30"/>
    </location>
</feature>
<proteinExistence type="predicted"/>
<dbReference type="EMBL" id="CAADJD010000021">
    <property type="protein sequence ID" value="VFS70187.1"/>
    <property type="molecule type" value="Genomic_DNA"/>
</dbReference>
<gene>
    <name evidence="7" type="primary">cycA_2</name>
    <name evidence="7" type="ORF">NCTC12993_04315</name>
</gene>
<dbReference type="InterPro" id="IPR004841">
    <property type="entry name" value="AA-permease/SLC12A_dom"/>
</dbReference>
<evidence type="ECO:0000256" key="2">
    <source>
        <dbReference type="ARBA" id="ARBA00022692"/>
    </source>
</evidence>
<keyword evidence="8" id="KW-1185">Reference proteome</keyword>
<evidence type="ECO:0000259" key="6">
    <source>
        <dbReference type="Pfam" id="PF00324"/>
    </source>
</evidence>
<name>A0A485B909_KLUCR</name>
<dbReference type="Proteomes" id="UP000401081">
    <property type="component" value="Unassembled WGS sequence"/>
</dbReference>
<sequence length="47" mass="5464">MFGEMEFWFAMIKIVAIVALIVVGLVMVLMHFKSPNRRRSIVRTPVE</sequence>
<keyword evidence="3 5" id="KW-1133">Transmembrane helix</keyword>
<evidence type="ECO:0000313" key="7">
    <source>
        <dbReference type="EMBL" id="VFS70187.1"/>
    </source>
</evidence>
<keyword evidence="4 5" id="KW-0472">Membrane</keyword>
<evidence type="ECO:0000256" key="1">
    <source>
        <dbReference type="ARBA" id="ARBA00004141"/>
    </source>
</evidence>
<dbReference type="Pfam" id="PF00324">
    <property type="entry name" value="AA_permease"/>
    <property type="match status" value="1"/>
</dbReference>
<keyword evidence="2 5" id="KW-0812">Transmembrane</keyword>
<reference evidence="7 8" key="1">
    <citation type="submission" date="2019-03" db="EMBL/GenBank/DDBJ databases">
        <authorList>
            <consortium name="Pathogen Informatics"/>
        </authorList>
    </citation>
    <scope>NUCLEOTIDE SEQUENCE [LARGE SCALE GENOMIC DNA]</scope>
    <source>
        <strain evidence="7 8">NCTC12993</strain>
    </source>
</reference>
<accession>A0A485B909</accession>
<protein>
    <submittedName>
        <fullName evidence="7">D-serine/D-alanine/glycine transporter</fullName>
    </submittedName>
</protein>
<feature type="domain" description="Amino acid permease/ SLC12A" evidence="6">
    <location>
        <begin position="1"/>
        <end position="35"/>
    </location>
</feature>
<comment type="subcellular location">
    <subcellularLocation>
        <location evidence="1">Membrane</location>
        <topology evidence="1">Multi-pass membrane protein</topology>
    </subcellularLocation>
</comment>
<evidence type="ECO:0000256" key="5">
    <source>
        <dbReference type="SAM" id="Phobius"/>
    </source>
</evidence>
<dbReference type="GO" id="GO:0055085">
    <property type="term" value="P:transmembrane transport"/>
    <property type="evidence" value="ECO:0007669"/>
    <property type="project" value="InterPro"/>
</dbReference>
<dbReference type="GO" id="GO:0016020">
    <property type="term" value="C:membrane"/>
    <property type="evidence" value="ECO:0007669"/>
    <property type="project" value="UniProtKB-SubCell"/>
</dbReference>